<accession>A0A4W5P7F4</accession>
<sequence>MPPRYLETILLLCCVVTMFSSTSAAYSPRRLYCCVEYQEKPVPYQWIKGYKLQSSKEVCNIDAVIFYILKNRKVCATVKDEWVRKALARISSELKNMSSSNTVTGKTLHPDLKGTFNHSNATFSNITSNHNIQ</sequence>
<evidence type="ECO:0000259" key="3">
    <source>
        <dbReference type="SMART" id="SM00199"/>
    </source>
</evidence>
<keyword evidence="5" id="KW-1185">Reference proteome</keyword>
<evidence type="ECO:0000256" key="2">
    <source>
        <dbReference type="SAM" id="SignalP"/>
    </source>
</evidence>
<dbReference type="Ensembl" id="ENSHHUT00000059982.1">
    <property type="protein sequence ID" value="ENSHHUP00000057993.1"/>
    <property type="gene ID" value="ENSHHUG00000034533.1"/>
</dbReference>
<evidence type="ECO:0000313" key="4">
    <source>
        <dbReference type="Ensembl" id="ENSHHUP00000057993.1"/>
    </source>
</evidence>
<dbReference type="Pfam" id="PF00048">
    <property type="entry name" value="IL8"/>
    <property type="match status" value="1"/>
</dbReference>
<reference evidence="4" key="2">
    <citation type="submission" date="2025-08" db="UniProtKB">
        <authorList>
            <consortium name="Ensembl"/>
        </authorList>
    </citation>
    <scope>IDENTIFICATION</scope>
</reference>
<reference evidence="4" key="3">
    <citation type="submission" date="2025-09" db="UniProtKB">
        <authorList>
            <consortium name="Ensembl"/>
        </authorList>
    </citation>
    <scope>IDENTIFICATION</scope>
</reference>
<dbReference type="Proteomes" id="UP000314982">
    <property type="component" value="Unassembled WGS sequence"/>
</dbReference>
<name>A0A4W5P7F4_9TELE</name>
<dbReference type="PANTHER" id="PTHR12015:SF108">
    <property type="entry name" value="C-C MOTIF CHEMOKINE 20"/>
    <property type="match status" value="1"/>
</dbReference>
<reference evidence="5" key="1">
    <citation type="submission" date="2018-06" db="EMBL/GenBank/DDBJ databases">
        <title>Genome assembly of Danube salmon.</title>
        <authorList>
            <person name="Macqueen D.J."/>
            <person name="Gundappa M.K."/>
        </authorList>
    </citation>
    <scope>NUCLEOTIDE SEQUENCE [LARGE SCALE GENOMIC DNA]</scope>
</reference>
<dbReference type="InterPro" id="IPR039809">
    <property type="entry name" value="Chemokine_b/g/d"/>
</dbReference>
<protein>
    <recommendedName>
        <fullName evidence="3">Chemokine interleukin-8-like domain-containing protein</fullName>
    </recommendedName>
</protein>
<feature type="domain" description="Chemokine interleukin-8-like" evidence="3">
    <location>
        <begin position="30"/>
        <end position="90"/>
    </location>
</feature>
<dbReference type="STRING" id="62062.ENSHHUP00000057993"/>
<dbReference type="InterPro" id="IPR001811">
    <property type="entry name" value="Chemokine_IL8-like_dom"/>
</dbReference>
<dbReference type="GO" id="GO:0008009">
    <property type="term" value="F:chemokine activity"/>
    <property type="evidence" value="ECO:0007669"/>
    <property type="project" value="InterPro"/>
</dbReference>
<evidence type="ECO:0000256" key="1">
    <source>
        <dbReference type="ARBA" id="ARBA00022514"/>
    </source>
</evidence>
<dbReference type="PANTHER" id="PTHR12015">
    <property type="entry name" value="SMALL INDUCIBLE CYTOKINE A"/>
    <property type="match status" value="1"/>
</dbReference>
<dbReference type="SUPFAM" id="SSF54117">
    <property type="entry name" value="Interleukin 8-like chemokines"/>
    <property type="match status" value="1"/>
</dbReference>
<keyword evidence="2" id="KW-0732">Signal</keyword>
<feature type="signal peptide" evidence="2">
    <location>
        <begin position="1"/>
        <end position="24"/>
    </location>
</feature>
<keyword evidence="1" id="KW-0202">Cytokine</keyword>
<dbReference type="InterPro" id="IPR036048">
    <property type="entry name" value="Interleukin_8-like_sf"/>
</dbReference>
<feature type="chain" id="PRO_5021242926" description="Chemokine interleukin-8-like domain-containing protein" evidence="2">
    <location>
        <begin position="25"/>
        <end position="133"/>
    </location>
</feature>
<dbReference type="GO" id="GO:0006955">
    <property type="term" value="P:immune response"/>
    <property type="evidence" value="ECO:0007669"/>
    <property type="project" value="InterPro"/>
</dbReference>
<dbReference type="SMART" id="SM00199">
    <property type="entry name" value="SCY"/>
    <property type="match status" value="1"/>
</dbReference>
<organism evidence="4 5">
    <name type="scientific">Hucho hucho</name>
    <name type="common">huchen</name>
    <dbReference type="NCBI Taxonomy" id="62062"/>
    <lineage>
        <taxon>Eukaryota</taxon>
        <taxon>Metazoa</taxon>
        <taxon>Chordata</taxon>
        <taxon>Craniata</taxon>
        <taxon>Vertebrata</taxon>
        <taxon>Euteleostomi</taxon>
        <taxon>Actinopterygii</taxon>
        <taxon>Neopterygii</taxon>
        <taxon>Teleostei</taxon>
        <taxon>Protacanthopterygii</taxon>
        <taxon>Salmoniformes</taxon>
        <taxon>Salmonidae</taxon>
        <taxon>Salmoninae</taxon>
        <taxon>Hucho</taxon>
    </lineage>
</organism>
<evidence type="ECO:0000313" key="5">
    <source>
        <dbReference type="Proteomes" id="UP000314982"/>
    </source>
</evidence>
<proteinExistence type="predicted"/>
<dbReference type="GeneTree" id="ENSGT01030000235105"/>
<dbReference type="AlphaFoldDB" id="A0A4W5P7F4"/>
<dbReference type="Gene3D" id="2.40.50.40">
    <property type="match status" value="1"/>
</dbReference>
<dbReference type="GO" id="GO:0005615">
    <property type="term" value="C:extracellular space"/>
    <property type="evidence" value="ECO:0007669"/>
    <property type="project" value="UniProtKB-KW"/>
</dbReference>